<dbReference type="RefSeq" id="WP_196419563.1">
    <property type="nucleotide sequence ID" value="NZ_JADQTO010000030.1"/>
</dbReference>
<feature type="transmembrane region" description="Helical" evidence="1">
    <location>
        <begin position="254"/>
        <end position="279"/>
    </location>
</feature>
<keyword evidence="1" id="KW-0812">Transmembrane</keyword>
<evidence type="ECO:0000313" key="3">
    <source>
        <dbReference type="Proteomes" id="UP000598146"/>
    </source>
</evidence>
<dbReference type="AlphaFoldDB" id="A0A931CMT5"/>
<comment type="caution">
    <text evidence="2">The sequence shown here is derived from an EMBL/GenBank/DDBJ whole genome shotgun (WGS) entry which is preliminary data.</text>
</comment>
<dbReference type="EMBL" id="JADQTO010000030">
    <property type="protein sequence ID" value="MBG0567790.1"/>
    <property type="molecule type" value="Genomic_DNA"/>
</dbReference>
<feature type="transmembrane region" description="Helical" evidence="1">
    <location>
        <begin position="49"/>
        <end position="67"/>
    </location>
</feature>
<evidence type="ECO:0000313" key="2">
    <source>
        <dbReference type="EMBL" id="MBG0567790.1"/>
    </source>
</evidence>
<accession>A0A931CMT5</accession>
<organism evidence="2 3">
    <name type="scientific">Actinoplanes aureus</name>
    <dbReference type="NCBI Taxonomy" id="2792083"/>
    <lineage>
        <taxon>Bacteria</taxon>
        <taxon>Bacillati</taxon>
        <taxon>Actinomycetota</taxon>
        <taxon>Actinomycetes</taxon>
        <taxon>Micromonosporales</taxon>
        <taxon>Micromonosporaceae</taxon>
        <taxon>Actinoplanes</taxon>
    </lineage>
</organism>
<feature type="transmembrane region" description="Helical" evidence="1">
    <location>
        <begin position="210"/>
        <end position="233"/>
    </location>
</feature>
<reference evidence="2" key="1">
    <citation type="submission" date="2020-11" db="EMBL/GenBank/DDBJ databases">
        <title>Isolation and identification of active actinomycetes.</title>
        <authorList>
            <person name="Sun X."/>
        </authorList>
    </citation>
    <scope>NUCLEOTIDE SEQUENCE</scope>
    <source>
        <strain evidence="2">NEAU-A11</strain>
    </source>
</reference>
<feature type="transmembrane region" description="Helical" evidence="1">
    <location>
        <begin position="299"/>
        <end position="319"/>
    </location>
</feature>
<sequence>MSVAGTRIPRQWPFWAPRAAALAASALGTGVLVGWWAGYRSLAGLPGTALPGGLILLGGAIAALATFQQCGSRVPRRAVTGAIWTVAVLALAGSCWLLLNLIQLALTGKVTNADGEPAWTAFLERLALTLVGALFVATALAWRRTERCARCGLSHPRAVVDVRRPPAHAAPRRILYIAYAGCLAWLPYAGTHTLGAMGVPGVEPDGFRPTTAVLVVFWIGIGLATFLLLGLVRPWGMVFPRWTLWLAGRRVPRFLPLVPVWLIAPTFVLYGLGSIVYVVLLITGVMQLPNGETVGPLGFAQPLSFSGYGIALTIAAASYQVRTRPVGTLAVGCATPDPRGEPSDVAL</sequence>
<evidence type="ECO:0000256" key="1">
    <source>
        <dbReference type="SAM" id="Phobius"/>
    </source>
</evidence>
<keyword evidence="1" id="KW-1133">Transmembrane helix</keyword>
<gene>
    <name evidence="2" type="ORF">I4J89_40730</name>
</gene>
<keyword evidence="3" id="KW-1185">Reference proteome</keyword>
<keyword evidence="1" id="KW-0472">Membrane</keyword>
<name>A0A931CMT5_9ACTN</name>
<dbReference type="Proteomes" id="UP000598146">
    <property type="component" value="Unassembled WGS sequence"/>
</dbReference>
<proteinExistence type="predicted"/>
<feature type="transmembrane region" description="Helical" evidence="1">
    <location>
        <begin position="79"/>
        <end position="102"/>
    </location>
</feature>
<protein>
    <submittedName>
        <fullName evidence="2">Uncharacterized protein</fullName>
    </submittedName>
</protein>
<feature type="transmembrane region" description="Helical" evidence="1">
    <location>
        <begin position="12"/>
        <end position="37"/>
    </location>
</feature>
<feature type="transmembrane region" description="Helical" evidence="1">
    <location>
        <begin position="173"/>
        <end position="190"/>
    </location>
</feature>
<feature type="transmembrane region" description="Helical" evidence="1">
    <location>
        <begin position="122"/>
        <end position="142"/>
    </location>
</feature>